<dbReference type="OrthoDB" id="10255174at2759"/>
<accession>A0A067STZ8</accession>
<dbReference type="Gene3D" id="3.40.50.1460">
    <property type="match status" value="1"/>
</dbReference>
<dbReference type="GO" id="GO:0005737">
    <property type="term" value="C:cytoplasm"/>
    <property type="evidence" value="ECO:0007669"/>
    <property type="project" value="TreeGrafter"/>
</dbReference>
<dbReference type="SUPFAM" id="SSF52129">
    <property type="entry name" value="Caspase-like"/>
    <property type="match status" value="1"/>
</dbReference>
<keyword evidence="3" id="KW-0788">Thiol protease</keyword>
<dbReference type="Proteomes" id="UP000027222">
    <property type="component" value="Unassembled WGS sequence"/>
</dbReference>
<comment type="similarity">
    <text evidence="1">Belongs to the peptidase C14B family.</text>
</comment>
<dbReference type="EMBL" id="KL142383">
    <property type="protein sequence ID" value="KDR74400.1"/>
    <property type="molecule type" value="Genomic_DNA"/>
</dbReference>
<dbReference type="AlphaFoldDB" id="A0A067STZ8"/>
<dbReference type="Pfam" id="PF00656">
    <property type="entry name" value="Peptidase_C14"/>
    <property type="match status" value="1"/>
</dbReference>
<keyword evidence="2" id="KW-0053">Apoptosis</keyword>
<dbReference type="InterPro" id="IPR011600">
    <property type="entry name" value="Pept_C14_caspase"/>
</dbReference>
<proteinExistence type="inferred from homology"/>
<protein>
    <recommendedName>
        <fullName evidence="4">Peptidase C14 caspase domain-containing protein</fullName>
    </recommendedName>
</protein>
<dbReference type="PANTHER" id="PTHR48104">
    <property type="entry name" value="METACASPASE-4"/>
    <property type="match status" value="1"/>
</dbReference>
<dbReference type="GO" id="GO:0004197">
    <property type="term" value="F:cysteine-type endopeptidase activity"/>
    <property type="evidence" value="ECO:0007669"/>
    <property type="project" value="InterPro"/>
</dbReference>
<feature type="domain" description="Peptidase C14 caspase" evidence="4">
    <location>
        <begin position="2"/>
        <end position="226"/>
    </location>
</feature>
<dbReference type="GO" id="GO:0006915">
    <property type="term" value="P:apoptotic process"/>
    <property type="evidence" value="ECO:0007669"/>
    <property type="project" value="UniProtKB-KW"/>
</dbReference>
<evidence type="ECO:0000256" key="3">
    <source>
        <dbReference type="ARBA" id="ARBA00022807"/>
    </source>
</evidence>
<dbReference type="PANTHER" id="PTHR48104:SF30">
    <property type="entry name" value="METACASPASE-1"/>
    <property type="match status" value="1"/>
</dbReference>
<dbReference type="HOGENOM" id="CLU_1008897_0_0_1"/>
<gene>
    <name evidence="5" type="ORF">GALMADRAFT_227461</name>
</gene>
<dbReference type="InterPro" id="IPR050452">
    <property type="entry name" value="Metacaspase"/>
</dbReference>
<keyword evidence="3" id="KW-0645">Protease</keyword>
<reference evidence="6" key="1">
    <citation type="journal article" date="2014" name="Proc. Natl. Acad. Sci. U.S.A.">
        <title>Extensive sampling of basidiomycete genomes demonstrates inadequacy of the white-rot/brown-rot paradigm for wood decay fungi.</title>
        <authorList>
            <person name="Riley R."/>
            <person name="Salamov A.A."/>
            <person name="Brown D.W."/>
            <person name="Nagy L.G."/>
            <person name="Floudas D."/>
            <person name="Held B.W."/>
            <person name="Levasseur A."/>
            <person name="Lombard V."/>
            <person name="Morin E."/>
            <person name="Otillar R."/>
            <person name="Lindquist E.A."/>
            <person name="Sun H."/>
            <person name="LaButti K.M."/>
            <person name="Schmutz J."/>
            <person name="Jabbour D."/>
            <person name="Luo H."/>
            <person name="Baker S.E."/>
            <person name="Pisabarro A.G."/>
            <person name="Walton J.D."/>
            <person name="Blanchette R.A."/>
            <person name="Henrissat B."/>
            <person name="Martin F."/>
            <person name="Cullen D."/>
            <person name="Hibbett D.S."/>
            <person name="Grigoriev I.V."/>
        </authorList>
    </citation>
    <scope>NUCLEOTIDE SEQUENCE [LARGE SCALE GENOMIC DNA]</scope>
    <source>
        <strain evidence="6">CBS 339.88</strain>
    </source>
</reference>
<sequence length="263" mass="28927">MFALIIGIDDYQLNDIHPLCGPVADARAVATYLQDRLKAPRDHIAILENESATRAAILQELRRLANDSRIQRGDPIVIFFAGHGSEAAAPPEWETGGANTDVQLTLPHDVYCKSGGKVVAPIPDRTLGALIEAIAREKGDNILLIVDSCYSTSGKGFSDPSELVRSVPLPSDFQLHGRLDQEIWSLFPTNNGLRSRVLLSACGPSDQAREFEGRGRFTAALLDLLESCQIDKLRYCDIVSRMDINPKYVSMCLLMSSHFIFVC</sequence>
<evidence type="ECO:0000313" key="5">
    <source>
        <dbReference type="EMBL" id="KDR74400.1"/>
    </source>
</evidence>
<evidence type="ECO:0000256" key="1">
    <source>
        <dbReference type="ARBA" id="ARBA00009005"/>
    </source>
</evidence>
<evidence type="ECO:0000313" key="6">
    <source>
        <dbReference type="Proteomes" id="UP000027222"/>
    </source>
</evidence>
<evidence type="ECO:0000256" key="2">
    <source>
        <dbReference type="ARBA" id="ARBA00022703"/>
    </source>
</evidence>
<keyword evidence="6" id="KW-1185">Reference proteome</keyword>
<keyword evidence="3" id="KW-0378">Hydrolase</keyword>
<name>A0A067STZ8_GALM3</name>
<dbReference type="InterPro" id="IPR029030">
    <property type="entry name" value="Caspase-like_dom_sf"/>
</dbReference>
<dbReference type="GO" id="GO:0006508">
    <property type="term" value="P:proteolysis"/>
    <property type="evidence" value="ECO:0007669"/>
    <property type="project" value="InterPro"/>
</dbReference>
<organism evidence="5 6">
    <name type="scientific">Galerina marginata (strain CBS 339.88)</name>
    <dbReference type="NCBI Taxonomy" id="685588"/>
    <lineage>
        <taxon>Eukaryota</taxon>
        <taxon>Fungi</taxon>
        <taxon>Dikarya</taxon>
        <taxon>Basidiomycota</taxon>
        <taxon>Agaricomycotina</taxon>
        <taxon>Agaricomycetes</taxon>
        <taxon>Agaricomycetidae</taxon>
        <taxon>Agaricales</taxon>
        <taxon>Agaricineae</taxon>
        <taxon>Strophariaceae</taxon>
        <taxon>Galerina</taxon>
    </lineage>
</organism>
<evidence type="ECO:0000259" key="4">
    <source>
        <dbReference type="Pfam" id="PF00656"/>
    </source>
</evidence>